<reference evidence="3" key="1">
    <citation type="submission" date="2023-10" db="EMBL/GenBank/DDBJ databases">
        <authorList>
            <person name="Hackl T."/>
        </authorList>
    </citation>
    <scope>NUCLEOTIDE SEQUENCE</scope>
</reference>
<comment type="caution">
    <text evidence="3">The sequence shown here is derived from an EMBL/GenBank/DDBJ whole genome shotgun (WGS) entry which is preliminary data.</text>
</comment>
<sequence>MKPKKSLEIDGRTGEGGGQLVRLSCALAAATSQPIRITHVRGNRDRGGGLKAQHVSSVRWLAEATGGEVEGLSVGSRTLEFRSSAPPTALEERKIQIVADSSAASTLLIFQAVFPYLLFAANENGDPIELEIQGGTNVSFSLSYEYLDQVLLPTLQDRFGIKVERELRARSWAVGPKRMGSIWLKFQPIPRGQTLKHLQPWDNPLTEKDFTIKQIDVSMLVPNALREPLEKALARDLDNLFPDVDINFVLMEESGHDARMYTLLVAHSETGQRWGRDFLYNRAWKKKTPETLSAEISREVCKQLAREIATRGVVDEYLQDQLVVFQALAEGRTSFHRGDEPADMDAPPTGAAKGGDQLSTSMDGLKLEKRMRKDRMYELFGEGSTHTTTARWVACELLPTVQWYNKGSICDGAGVSFAS</sequence>
<evidence type="ECO:0000313" key="4">
    <source>
        <dbReference type="Proteomes" id="UP001295740"/>
    </source>
</evidence>
<dbReference type="InterPro" id="IPR023797">
    <property type="entry name" value="RNA3'_phos_cyclase_dom"/>
</dbReference>
<feature type="domain" description="RNA 3'-terminal phosphate cyclase" evidence="2">
    <location>
        <begin position="14"/>
        <end position="336"/>
    </location>
</feature>
<dbReference type="PANTHER" id="PTHR11096">
    <property type="entry name" value="RNA 3' TERMINAL PHOSPHATE CYCLASE"/>
    <property type="match status" value="1"/>
</dbReference>
<evidence type="ECO:0000259" key="2">
    <source>
        <dbReference type="Pfam" id="PF01137"/>
    </source>
</evidence>
<dbReference type="EMBL" id="CAUWAG010000006">
    <property type="protein sequence ID" value="CAJ2503989.1"/>
    <property type="molecule type" value="Genomic_DNA"/>
</dbReference>
<dbReference type="GO" id="GO:0005634">
    <property type="term" value="C:nucleus"/>
    <property type="evidence" value="ECO:0007669"/>
    <property type="project" value="TreeGrafter"/>
</dbReference>
<proteinExistence type="predicted"/>
<dbReference type="AlphaFoldDB" id="A0AAI8YGK5"/>
<dbReference type="InterPro" id="IPR037136">
    <property type="entry name" value="RNA3'_phos_cyclase_dom_sf"/>
</dbReference>
<dbReference type="InterPro" id="IPR013792">
    <property type="entry name" value="RNA3'P_cycl/enolpyr_Trfase_a/b"/>
</dbReference>
<protein>
    <submittedName>
        <fullName evidence="3">Uu.00g113830.m01.CDS01</fullName>
    </submittedName>
</protein>
<dbReference type="InterPro" id="IPR000228">
    <property type="entry name" value="RNA3'_term_phos_cyc"/>
</dbReference>
<organism evidence="3 4">
    <name type="scientific">Anthostomella pinea</name>
    <dbReference type="NCBI Taxonomy" id="933095"/>
    <lineage>
        <taxon>Eukaryota</taxon>
        <taxon>Fungi</taxon>
        <taxon>Dikarya</taxon>
        <taxon>Ascomycota</taxon>
        <taxon>Pezizomycotina</taxon>
        <taxon>Sordariomycetes</taxon>
        <taxon>Xylariomycetidae</taxon>
        <taxon>Xylariales</taxon>
        <taxon>Xylariaceae</taxon>
        <taxon>Anthostomella</taxon>
    </lineage>
</organism>
<dbReference type="GO" id="GO:0003963">
    <property type="term" value="F:RNA-3'-phosphate cyclase activity"/>
    <property type="evidence" value="ECO:0007669"/>
    <property type="project" value="TreeGrafter"/>
</dbReference>
<dbReference type="SUPFAM" id="SSF55205">
    <property type="entry name" value="EPT/RTPC-like"/>
    <property type="match status" value="1"/>
</dbReference>
<keyword evidence="4" id="KW-1185">Reference proteome</keyword>
<dbReference type="Gene3D" id="3.30.360.20">
    <property type="entry name" value="RNA 3'-terminal phosphate cyclase, insert domain"/>
    <property type="match status" value="1"/>
</dbReference>
<dbReference type="Pfam" id="PF01137">
    <property type="entry name" value="RTC"/>
    <property type="match status" value="1"/>
</dbReference>
<dbReference type="Proteomes" id="UP001295740">
    <property type="component" value="Unassembled WGS sequence"/>
</dbReference>
<name>A0AAI8YGK5_9PEZI</name>
<feature type="region of interest" description="Disordered" evidence="1">
    <location>
        <begin position="335"/>
        <end position="359"/>
    </location>
</feature>
<gene>
    <name evidence="3" type="ORF">KHLLAP_LOCUS4457</name>
</gene>
<evidence type="ECO:0000313" key="3">
    <source>
        <dbReference type="EMBL" id="CAJ2503989.1"/>
    </source>
</evidence>
<evidence type="ECO:0000256" key="1">
    <source>
        <dbReference type="SAM" id="MobiDB-lite"/>
    </source>
</evidence>
<dbReference type="PANTHER" id="PTHR11096:SF0">
    <property type="entry name" value="RNA 3'-TERMINAL PHOSPHATE CYCLASE"/>
    <property type="match status" value="1"/>
</dbReference>
<dbReference type="InterPro" id="IPR036553">
    <property type="entry name" value="RPTC_insert"/>
</dbReference>
<accession>A0AAI8YGK5</accession>
<dbReference type="Gene3D" id="3.65.10.20">
    <property type="entry name" value="RNA 3'-terminal phosphate cyclase domain"/>
    <property type="match status" value="1"/>
</dbReference>
<dbReference type="GO" id="GO:0006396">
    <property type="term" value="P:RNA processing"/>
    <property type="evidence" value="ECO:0007669"/>
    <property type="project" value="InterPro"/>
</dbReference>